<name>A0A3R6WDI8_9STRA</name>
<feature type="region of interest" description="Disordered" evidence="1">
    <location>
        <begin position="1"/>
        <end position="41"/>
    </location>
</feature>
<reference evidence="2 3" key="1">
    <citation type="submission" date="2018-08" db="EMBL/GenBank/DDBJ databases">
        <title>Aphanomyces genome sequencing and annotation.</title>
        <authorList>
            <person name="Minardi D."/>
            <person name="Oidtmann B."/>
            <person name="Van Der Giezen M."/>
            <person name="Studholme D.J."/>
        </authorList>
    </citation>
    <scope>NUCLEOTIDE SEQUENCE [LARGE SCALE GENOMIC DNA]</scope>
    <source>
        <strain evidence="2 3">NJM0002</strain>
    </source>
</reference>
<protein>
    <submittedName>
        <fullName evidence="2">Uncharacterized protein</fullName>
    </submittedName>
</protein>
<accession>A0A3R6WDI8</accession>
<sequence length="87" mass="9633">MAERRDPPDPCLDESDGMQCATPEVVDPKIIGASEESRRKTRDSVLTVLMAKVDEAQGRGLDAVDTQHLTALLRKHVDVFREDLGDD</sequence>
<feature type="non-terminal residue" evidence="2">
    <location>
        <position position="87"/>
    </location>
</feature>
<evidence type="ECO:0000313" key="3">
    <source>
        <dbReference type="Proteomes" id="UP000285060"/>
    </source>
</evidence>
<keyword evidence="3" id="KW-1185">Reference proteome</keyword>
<gene>
    <name evidence="2" type="ORF">DYB32_010767</name>
</gene>
<dbReference type="Proteomes" id="UP000285060">
    <property type="component" value="Unassembled WGS sequence"/>
</dbReference>
<proteinExistence type="predicted"/>
<dbReference type="EMBL" id="QUSY01003989">
    <property type="protein sequence ID" value="RHY15381.1"/>
    <property type="molecule type" value="Genomic_DNA"/>
</dbReference>
<dbReference type="AlphaFoldDB" id="A0A3R6WDI8"/>
<comment type="caution">
    <text evidence="2">The sequence shown here is derived from an EMBL/GenBank/DDBJ whole genome shotgun (WGS) entry which is preliminary data.</text>
</comment>
<organism evidence="2 3">
    <name type="scientific">Aphanomyces invadans</name>
    <dbReference type="NCBI Taxonomy" id="157072"/>
    <lineage>
        <taxon>Eukaryota</taxon>
        <taxon>Sar</taxon>
        <taxon>Stramenopiles</taxon>
        <taxon>Oomycota</taxon>
        <taxon>Saprolegniomycetes</taxon>
        <taxon>Saprolegniales</taxon>
        <taxon>Verrucalvaceae</taxon>
        <taxon>Aphanomyces</taxon>
    </lineage>
</organism>
<evidence type="ECO:0000313" key="2">
    <source>
        <dbReference type="EMBL" id="RHY15381.1"/>
    </source>
</evidence>
<evidence type="ECO:0000256" key="1">
    <source>
        <dbReference type="SAM" id="MobiDB-lite"/>
    </source>
</evidence>